<feature type="domain" description="Glycosyl transferase CAP10" evidence="1">
    <location>
        <begin position="4"/>
        <end position="202"/>
    </location>
</feature>
<organism evidence="2 3">
    <name type="scientific">Rubroshorea leprosula</name>
    <dbReference type="NCBI Taxonomy" id="152421"/>
    <lineage>
        <taxon>Eukaryota</taxon>
        <taxon>Viridiplantae</taxon>
        <taxon>Streptophyta</taxon>
        <taxon>Embryophyta</taxon>
        <taxon>Tracheophyta</taxon>
        <taxon>Spermatophyta</taxon>
        <taxon>Magnoliopsida</taxon>
        <taxon>eudicotyledons</taxon>
        <taxon>Gunneridae</taxon>
        <taxon>Pentapetalae</taxon>
        <taxon>rosids</taxon>
        <taxon>malvids</taxon>
        <taxon>Malvales</taxon>
        <taxon>Dipterocarpaceae</taxon>
        <taxon>Rubroshorea</taxon>
    </lineage>
</organism>
<evidence type="ECO:0000313" key="2">
    <source>
        <dbReference type="EMBL" id="GKV03075.1"/>
    </source>
</evidence>
<dbReference type="AlphaFoldDB" id="A0AAV5IW73"/>
<protein>
    <recommendedName>
        <fullName evidence="1">Glycosyl transferase CAP10 domain-containing protein</fullName>
    </recommendedName>
</protein>
<accession>A0AAV5IW73</accession>
<dbReference type="PANTHER" id="PTHR12203:SF74">
    <property type="entry name" value="GLYCOSYLTRANSFERASE"/>
    <property type="match status" value="1"/>
</dbReference>
<dbReference type="SMART" id="SM00672">
    <property type="entry name" value="CAP10"/>
    <property type="match status" value="1"/>
</dbReference>
<sequence>MYYEFQGPKACPPPLFRYYSDEGSLDIVFPDWAKVNIRPWTNVLKDIKEGSKRINWKDRVPYAYWKSNPYVGRARGDLMKGTVTNKKDRNACLYIMEWGRERRYRSRQSNLQDQCTHRQINLSYLLLIVHLPKLALHYWPIRDDTKCASLKFSVEWGNTHPDKVEFIQKATVKLFLKELKIDYGFDYMFHLLNKYAKLPKFRPEVPEGAVELCLEGMACPETRSWRKFMEESLVTSPSDTVPCTLPPSYSVTVMREFFERKTNATKQVEMWETEYWSAILNVTESNRTGGY</sequence>
<evidence type="ECO:0000259" key="1">
    <source>
        <dbReference type="SMART" id="SM00672"/>
    </source>
</evidence>
<name>A0AAV5IW73_9ROSI</name>
<dbReference type="InterPro" id="IPR051091">
    <property type="entry name" value="O-Glucosyltr/Glycosyltrsf_90"/>
</dbReference>
<dbReference type="Proteomes" id="UP001054252">
    <property type="component" value="Unassembled WGS sequence"/>
</dbReference>
<dbReference type="Pfam" id="PF05686">
    <property type="entry name" value="Glyco_transf_90"/>
    <property type="match status" value="2"/>
</dbReference>
<dbReference type="PANTHER" id="PTHR12203">
    <property type="entry name" value="KDEL LYS-ASP-GLU-LEU CONTAINING - RELATED"/>
    <property type="match status" value="1"/>
</dbReference>
<proteinExistence type="predicted"/>
<keyword evidence="3" id="KW-1185">Reference proteome</keyword>
<evidence type="ECO:0000313" key="3">
    <source>
        <dbReference type="Proteomes" id="UP001054252"/>
    </source>
</evidence>
<gene>
    <name evidence="2" type="ORF">SLEP1_g15443</name>
</gene>
<reference evidence="2 3" key="1">
    <citation type="journal article" date="2021" name="Commun. Biol.">
        <title>The genome of Shorea leprosula (Dipterocarpaceae) highlights the ecological relevance of drought in aseasonal tropical rainforests.</title>
        <authorList>
            <person name="Ng K.K.S."/>
            <person name="Kobayashi M.J."/>
            <person name="Fawcett J.A."/>
            <person name="Hatakeyama M."/>
            <person name="Paape T."/>
            <person name="Ng C.H."/>
            <person name="Ang C.C."/>
            <person name="Tnah L.H."/>
            <person name="Lee C.T."/>
            <person name="Nishiyama T."/>
            <person name="Sese J."/>
            <person name="O'Brien M.J."/>
            <person name="Copetti D."/>
            <person name="Mohd Noor M.I."/>
            <person name="Ong R.C."/>
            <person name="Putra M."/>
            <person name="Sireger I.Z."/>
            <person name="Indrioko S."/>
            <person name="Kosugi Y."/>
            <person name="Izuno A."/>
            <person name="Isagi Y."/>
            <person name="Lee S.L."/>
            <person name="Shimizu K.K."/>
        </authorList>
    </citation>
    <scope>NUCLEOTIDE SEQUENCE [LARGE SCALE GENOMIC DNA]</scope>
    <source>
        <strain evidence="2">214</strain>
    </source>
</reference>
<dbReference type="InterPro" id="IPR006598">
    <property type="entry name" value="CAP10"/>
</dbReference>
<comment type="caution">
    <text evidence="2">The sequence shown here is derived from an EMBL/GenBank/DDBJ whole genome shotgun (WGS) entry which is preliminary data.</text>
</comment>
<dbReference type="EMBL" id="BPVZ01000020">
    <property type="protein sequence ID" value="GKV03075.1"/>
    <property type="molecule type" value="Genomic_DNA"/>
</dbReference>